<keyword evidence="1" id="KW-0812">Transmembrane</keyword>
<dbReference type="Proteomes" id="UP001454036">
    <property type="component" value="Unassembled WGS sequence"/>
</dbReference>
<keyword evidence="1" id="KW-1133">Transmembrane helix</keyword>
<comment type="caution">
    <text evidence="2">The sequence shown here is derived from an EMBL/GenBank/DDBJ whole genome shotgun (WGS) entry which is preliminary data.</text>
</comment>
<dbReference type="AlphaFoldDB" id="A0AAV3QX65"/>
<protein>
    <submittedName>
        <fullName evidence="2">Uncharacterized protein</fullName>
    </submittedName>
</protein>
<sequence length="132" mass="15297">MGRYNAPIDKWMSLPELGHIIATAYNIVFVSYGIHVGYTFLPIIVDDDIESPTRTLIIGFIHQARHFIALRMCNENDYPLPDVPWYWAQERDSSTADLVAPYMTRFEESITLMNSRKKKDQHAHINVNDNDN</sequence>
<keyword evidence="1" id="KW-0472">Membrane</keyword>
<dbReference type="EMBL" id="BAABME010006005">
    <property type="protein sequence ID" value="GAA0167208.1"/>
    <property type="molecule type" value="Genomic_DNA"/>
</dbReference>
<organism evidence="2 3">
    <name type="scientific">Lithospermum erythrorhizon</name>
    <name type="common">Purple gromwell</name>
    <name type="synonym">Lithospermum officinale var. erythrorhizon</name>
    <dbReference type="NCBI Taxonomy" id="34254"/>
    <lineage>
        <taxon>Eukaryota</taxon>
        <taxon>Viridiplantae</taxon>
        <taxon>Streptophyta</taxon>
        <taxon>Embryophyta</taxon>
        <taxon>Tracheophyta</taxon>
        <taxon>Spermatophyta</taxon>
        <taxon>Magnoliopsida</taxon>
        <taxon>eudicotyledons</taxon>
        <taxon>Gunneridae</taxon>
        <taxon>Pentapetalae</taxon>
        <taxon>asterids</taxon>
        <taxon>lamiids</taxon>
        <taxon>Boraginales</taxon>
        <taxon>Boraginaceae</taxon>
        <taxon>Boraginoideae</taxon>
        <taxon>Lithospermeae</taxon>
        <taxon>Lithospermum</taxon>
    </lineage>
</organism>
<evidence type="ECO:0000256" key="1">
    <source>
        <dbReference type="SAM" id="Phobius"/>
    </source>
</evidence>
<accession>A0AAV3QX65</accession>
<feature type="transmembrane region" description="Helical" evidence="1">
    <location>
        <begin position="20"/>
        <end position="45"/>
    </location>
</feature>
<proteinExistence type="predicted"/>
<evidence type="ECO:0000313" key="3">
    <source>
        <dbReference type="Proteomes" id="UP001454036"/>
    </source>
</evidence>
<evidence type="ECO:0000313" key="2">
    <source>
        <dbReference type="EMBL" id="GAA0167208.1"/>
    </source>
</evidence>
<name>A0AAV3QX65_LITER</name>
<gene>
    <name evidence="2" type="ORF">LIER_22191</name>
</gene>
<reference evidence="2 3" key="1">
    <citation type="submission" date="2024-01" db="EMBL/GenBank/DDBJ databases">
        <title>The complete chloroplast genome sequence of Lithospermum erythrorhizon: insights into the phylogenetic relationship among Boraginaceae species and the maternal lineages of purple gromwells.</title>
        <authorList>
            <person name="Okada T."/>
            <person name="Watanabe K."/>
        </authorList>
    </citation>
    <scope>NUCLEOTIDE SEQUENCE [LARGE SCALE GENOMIC DNA]</scope>
</reference>
<keyword evidence="3" id="KW-1185">Reference proteome</keyword>